<sequence length="144" mass="16417">IRCREIKGKSISVEDLELETIEYKTVVGKEIFLSYKTKSGDKIIGFLRLSLPKKSLVKNHFIEELRDSAMIREVHVYGSVVDVGIKQSQKSQHLGIGTKLVKLAEKLASEDKYHKISVISAIGTREYYRKLGFELGKLYMVKNI</sequence>
<accession>A0A955I8E9</accession>
<evidence type="ECO:0000256" key="5">
    <source>
        <dbReference type="ARBA" id="ARBA00023014"/>
    </source>
</evidence>
<keyword evidence="5" id="KW-0411">Iron-sulfur</keyword>
<dbReference type="EC" id="2.3.1.-" evidence="7"/>
<dbReference type="PANTHER" id="PTHR11135">
    <property type="entry name" value="HISTONE ACETYLTRANSFERASE-RELATED"/>
    <property type="match status" value="1"/>
</dbReference>
<dbReference type="GO" id="GO:0005737">
    <property type="term" value="C:cytoplasm"/>
    <property type="evidence" value="ECO:0007669"/>
    <property type="project" value="TreeGrafter"/>
</dbReference>
<dbReference type="Proteomes" id="UP000745577">
    <property type="component" value="Unassembled WGS sequence"/>
</dbReference>
<keyword evidence="1" id="KW-0004">4Fe-4S</keyword>
<keyword evidence="2" id="KW-0949">S-adenosyl-L-methionine</keyword>
<evidence type="ECO:0000256" key="3">
    <source>
        <dbReference type="ARBA" id="ARBA00022723"/>
    </source>
</evidence>
<dbReference type="SUPFAM" id="SSF55729">
    <property type="entry name" value="Acyl-CoA N-acyltransferases (Nat)"/>
    <property type="match status" value="1"/>
</dbReference>
<protein>
    <submittedName>
        <fullName evidence="7">GNAT family N-acetyltransferase</fullName>
        <ecNumber evidence="7">2.3.1.-</ecNumber>
    </submittedName>
</protein>
<dbReference type="GO" id="GO:0016747">
    <property type="term" value="F:acyltransferase activity, transferring groups other than amino-acyl groups"/>
    <property type="evidence" value="ECO:0007669"/>
    <property type="project" value="InterPro"/>
</dbReference>
<dbReference type="InterPro" id="IPR000182">
    <property type="entry name" value="GNAT_dom"/>
</dbReference>
<dbReference type="Pfam" id="PF13673">
    <property type="entry name" value="Acetyltransf_10"/>
    <property type="match status" value="1"/>
</dbReference>
<evidence type="ECO:0000313" key="8">
    <source>
        <dbReference type="Proteomes" id="UP000745577"/>
    </source>
</evidence>
<keyword evidence="7" id="KW-0808">Transferase</keyword>
<dbReference type="PANTHER" id="PTHR11135:SF0">
    <property type="entry name" value="ELONGATOR COMPLEX PROTEIN 3"/>
    <property type="match status" value="1"/>
</dbReference>
<keyword evidence="7" id="KW-0012">Acyltransferase</keyword>
<organism evidence="7 8">
    <name type="scientific">Candidatus Dojkabacteria bacterium</name>
    <dbReference type="NCBI Taxonomy" id="2099670"/>
    <lineage>
        <taxon>Bacteria</taxon>
        <taxon>Candidatus Dojkabacteria</taxon>
    </lineage>
</organism>
<reference evidence="7" key="2">
    <citation type="journal article" date="2021" name="Microbiome">
        <title>Successional dynamics and alternative stable states in a saline activated sludge microbial community over 9 years.</title>
        <authorList>
            <person name="Wang Y."/>
            <person name="Ye J."/>
            <person name="Ju F."/>
            <person name="Liu L."/>
            <person name="Boyd J.A."/>
            <person name="Deng Y."/>
            <person name="Parks D.H."/>
            <person name="Jiang X."/>
            <person name="Yin X."/>
            <person name="Woodcroft B.J."/>
            <person name="Tyson G.W."/>
            <person name="Hugenholtz P."/>
            <person name="Polz M.F."/>
            <person name="Zhang T."/>
        </authorList>
    </citation>
    <scope>NUCLEOTIDE SEQUENCE</scope>
    <source>
        <strain evidence="7">HKST-UBA15</strain>
    </source>
</reference>
<gene>
    <name evidence="7" type="ORF">KC675_05250</name>
</gene>
<feature type="domain" description="N-acetyltransferase" evidence="6">
    <location>
        <begin position="89"/>
        <end position="134"/>
    </location>
</feature>
<keyword evidence="4" id="KW-0408">Iron</keyword>
<dbReference type="GO" id="GO:0002926">
    <property type="term" value="P:tRNA wobble base 5-methoxycarbonylmethyl-2-thiouridinylation"/>
    <property type="evidence" value="ECO:0007669"/>
    <property type="project" value="TreeGrafter"/>
</dbReference>
<evidence type="ECO:0000256" key="1">
    <source>
        <dbReference type="ARBA" id="ARBA00022485"/>
    </source>
</evidence>
<evidence type="ECO:0000256" key="4">
    <source>
        <dbReference type="ARBA" id="ARBA00023004"/>
    </source>
</evidence>
<name>A0A955I8E9_9BACT</name>
<evidence type="ECO:0000256" key="2">
    <source>
        <dbReference type="ARBA" id="ARBA00022691"/>
    </source>
</evidence>
<keyword evidence="3" id="KW-0479">Metal-binding</keyword>
<comment type="caution">
    <text evidence="7">The sequence shown here is derived from an EMBL/GenBank/DDBJ whole genome shotgun (WGS) entry which is preliminary data.</text>
</comment>
<dbReference type="EMBL" id="JAGQLL010000086">
    <property type="protein sequence ID" value="MCA9380557.1"/>
    <property type="molecule type" value="Genomic_DNA"/>
</dbReference>
<dbReference type="Gene3D" id="3.40.630.30">
    <property type="match status" value="1"/>
</dbReference>
<dbReference type="InterPro" id="IPR039661">
    <property type="entry name" value="ELP3"/>
</dbReference>
<reference evidence="7" key="1">
    <citation type="submission" date="2020-04" db="EMBL/GenBank/DDBJ databases">
        <authorList>
            <person name="Zhang T."/>
        </authorList>
    </citation>
    <scope>NUCLEOTIDE SEQUENCE</scope>
    <source>
        <strain evidence="7">HKST-UBA15</strain>
    </source>
</reference>
<proteinExistence type="predicted"/>
<dbReference type="GO" id="GO:0046872">
    <property type="term" value="F:metal ion binding"/>
    <property type="evidence" value="ECO:0007669"/>
    <property type="project" value="UniProtKB-KW"/>
</dbReference>
<dbReference type="InterPro" id="IPR016181">
    <property type="entry name" value="Acyl_CoA_acyltransferase"/>
</dbReference>
<evidence type="ECO:0000259" key="6">
    <source>
        <dbReference type="Pfam" id="PF13673"/>
    </source>
</evidence>
<dbReference type="AlphaFoldDB" id="A0A955I8E9"/>
<evidence type="ECO:0000313" key="7">
    <source>
        <dbReference type="EMBL" id="MCA9380557.1"/>
    </source>
</evidence>
<feature type="non-terminal residue" evidence="7">
    <location>
        <position position="1"/>
    </location>
</feature>
<dbReference type="GO" id="GO:0051539">
    <property type="term" value="F:4 iron, 4 sulfur cluster binding"/>
    <property type="evidence" value="ECO:0007669"/>
    <property type="project" value="UniProtKB-KW"/>
</dbReference>